<proteinExistence type="predicted"/>
<feature type="compositionally biased region" description="Basic and acidic residues" evidence="1">
    <location>
        <begin position="104"/>
        <end position="114"/>
    </location>
</feature>
<feature type="compositionally biased region" description="Basic residues" evidence="1">
    <location>
        <begin position="91"/>
        <end position="103"/>
    </location>
</feature>
<organism evidence="2 3">
    <name type="scientific">Ensete ventricosum</name>
    <name type="common">Abyssinian banana</name>
    <name type="synonym">Musa ensete</name>
    <dbReference type="NCBI Taxonomy" id="4639"/>
    <lineage>
        <taxon>Eukaryota</taxon>
        <taxon>Viridiplantae</taxon>
        <taxon>Streptophyta</taxon>
        <taxon>Embryophyta</taxon>
        <taxon>Tracheophyta</taxon>
        <taxon>Spermatophyta</taxon>
        <taxon>Magnoliopsida</taxon>
        <taxon>Liliopsida</taxon>
        <taxon>Zingiberales</taxon>
        <taxon>Musaceae</taxon>
        <taxon>Ensete</taxon>
    </lineage>
</organism>
<dbReference type="AlphaFoldDB" id="A0A427B2C1"/>
<sequence length="161" mass="18866">MNESRQYLKNRSVVSYRTARYGRYVLVRQQTGTQTACYWAMLWRSPISNNKGLFLPRTARNWSVTVDFDRCHPLSSGISLVAAWLGQERGRRKKKGRKKRKSEKKRETFVAGEPRDGVTDEENLMRRQLLRRCLLLVIFSSEATRKRGGLYDIVEAFPHLR</sequence>
<comment type="caution">
    <text evidence="2">The sequence shown here is derived from an EMBL/GenBank/DDBJ whole genome shotgun (WGS) entry which is preliminary data.</text>
</comment>
<reference evidence="2 3" key="1">
    <citation type="journal article" date="2014" name="Agronomy (Basel)">
        <title>A Draft Genome Sequence for Ensete ventricosum, the Drought-Tolerant Tree Against Hunger.</title>
        <authorList>
            <person name="Harrison J."/>
            <person name="Moore K.A."/>
            <person name="Paszkiewicz K."/>
            <person name="Jones T."/>
            <person name="Grant M."/>
            <person name="Ambacheew D."/>
            <person name="Muzemil S."/>
            <person name="Studholme D.J."/>
        </authorList>
    </citation>
    <scope>NUCLEOTIDE SEQUENCE [LARGE SCALE GENOMIC DNA]</scope>
</reference>
<protein>
    <submittedName>
        <fullName evidence="2">Uncharacterized protein</fullName>
    </submittedName>
</protein>
<dbReference type="Proteomes" id="UP000287651">
    <property type="component" value="Unassembled WGS sequence"/>
</dbReference>
<feature type="region of interest" description="Disordered" evidence="1">
    <location>
        <begin position="91"/>
        <end position="114"/>
    </location>
</feature>
<accession>A0A427B2C1</accession>
<evidence type="ECO:0000313" key="2">
    <source>
        <dbReference type="EMBL" id="RRT82623.1"/>
    </source>
</evidence>
<gene>
    <name evidence="2" type="ORF">B296_00019645</name>
</gene>
<evidence type="ECO:0000313" key="3">
    <source>
        <dbReference type="Proteomes" id="UP000287651"/>
    </source>
</evidence>
<dbReference type="EMBL" id="AMZH03000657">
    <property type="protein sequence ID" value="RRT82623.1"/>
    <property type="molecule type" value="Genomic_DNA"/>
</dbReference>
<evidence type="ECO:0000256" key="1">
    <source>
        <dbReference type="SAM" id="MobiDB-lite"/>
    </source>
</evidence>
<name>A0A427B2C1_ENSVE</name>